<feature type="transmembrane region" description="Helical" evidence="6">
    <location>
        <begin position="63"/>
        <end position="83"/>
    </location>
</feature>
<feature type="transmembrane region" description="Helical" evidence="6">
    <location>
        <begin position="104"/>
        <end position="125"/>
    </location>
</feature>
<evidence type="ECO:0000313" key="7">
    <source>
        <dbReference type="EMBL" id="CAF1331069.1"/>
    </source>
</evidence>
<evidence type="ECO:0000256" key="5">
    <source>
        <dbReference type="ARBA" id="ARBA00023136"/>
    </source>
</evidence>
<protein>
    <submittedName>
        <fullName evidence="7">Uncharacterized protein</fullName>
    </submittedName>
</protein>
<evidence type="ECO:0000256" key="1">
    <source>
        <dbReference type="ARBA" id="ARBA00004370"/>
    </source>
</evidence>
<keyword evidence="3 6" id="KW-0812">Transmembrane</keyword>
<evidence type="ECO:0000256" key="6">
    <source>
        <dbReference type="SAM" id="Phobius"/>
    </source>
</evidence>
<keyword evidence="4 6" id="KW-1133">Transmembrane helix</keyword>
<evidence type="ECO:0000256" key="3">
    <source>
        <dbReference type="ARBA" id="ARBA00022692"/>
    </source>
</evidence>
<proteinExistence type="inferred from homology"/>
<dbReference type="InterPro" id="IPR007593">
    <property type="entry name" value="CD225/Dispanin_fam"/>
</dbReference>
<dbReference type="Pfam" id="PF04505">
    <property type="entry name" value="CD225"/>
    <property type="match status" value="1"/>
</dbReference>
<comment type="similarity">
    <text evidence="2">Belongs to the CD225/Dispanin family.</text>
</comment>
<keyword evidence="5 6" id="KW-0472">Membrane</keyword>
<name>A0A815FX61_9BILA</name>
<comment type="caution">
    <text evidence="7">The sequence shown here is derived from an EMBL/GenBank/DDBJ whole genome shotgun (WGS) entry which is preliminary data.</text>
</comment>
<organism evidence="7 8">
    <name type="scientific">Rotaria sordida</name>
    <dbReference type="NCBI Taxonomy" id="392033"/>
    <lineage>
        <taxon>Eukaryota</taxon>
        <taxon>Metazoa</taxon>
        <taxon>Spiralia</taxon>
        <taxon>Gnathifera</taxon>
        <taxon>Rotifera</taxon>
        <taxon>Eurotatoria</taxon>
        <taxon>Bdelloidea</taxon>
        <taxon>Philodinida</taxon>
        <taxon>Philodinidae</taxon>
        <taxon>Rotaria</taxon>
    </lineage>
</organism>
<comment type="subcellular location">
    <subcellularLocation>
        <location evidence="1">Membrane</location>
    </subcellularLocation>
</comment>
<reference evidence="7" key="1">
    <citation type="submission" date="2021-02" db="EMBL/GenBank/DDBJ databases">
        <authorList>
            <person name="Nowell W R."/>
        </authorList>
    </citation>
    <scope>NUCLEOTIDE SEQUENCE</scope>
</reference>
<evidence type="ECO:0000256" key="2">
    <source>
        <dbReference type="ARBA" id="ARBA00006843"/>
    </source>
</evidence>
<dbReference type="GO" id="GO:0016020">
    <property type="term" value="C:membrane"/>
    <property type="evidence" value="ECO:0007669"/>
    <property type="project" value="UniProtKB-SubCell"/>
</dbReference>
<dbReference type="Proteomes" id="UP000663889">
    <property type="component" value="Unassembled WGS sequence"/>
</dbReference>
<gene>
    <name evidence="7" type="ORF">SEV965_LOCUS27827</name>
</gene>
<evidence type="ECO:0000256" key="4">
    <source>
        <dbReference type="ARBA" id="ARBA00022989"/>
    </source>
</evidence>
<sequence>MTDSETITKTSQHVYTIPLETNSTTCCSYSRDRTERTARLKKYREELELTKIRSINDWLCWSIFNLICGGSVMSFITVALSIICRSKKSINDYENAKLTSKLALIFNFFITIGTIIGWIMLYFLITATDKETVQLVNGIKKNF</sequence>
<evidence type="ECO:0000313" key="8">
    <source>
        <dbReference type="Proteomes" id="UP000663889"/>
    </source>
</evidence>
<dbReference type="EMBL" id="CAJNOU010002555">
    <property type="protein sequence ID" value="CAF1331069.1"/>
    <property type="molecule type" value="Genomic_DNA"/>
</dbReference>
<accession>A0A815FX61</accession>
<dbReference type="AlphaFoldDB" id="A0A815FX61"/>